<sequence>METRTVEDKQTTEQTVTTSTEILDGCKQCHTLQTRIDSLLVSVSAQCLRVYGVQKDLGGEPDRDGNPVPTQFQRLNGMVMTIESELSTVREAAMQQAQDYQALLNLKVKLEREIATYKQLLEGADMGAIMGGAIMGGGGMSLSSSYSAAHASSGGAAAMAQASASTAASSSMMMQSSSSSSEMSSSSAGGSAMMAGGSMMQSGGMTQSTGSMSSNSSASSMSGSQGRMGF</sequence>
<name>A0AAD7W5M9_9TELE</name>
<dbReference type="InterPro" id="IPR018039">
    <property type="entry name" value="IF_conserved"/>
</dbReference>
<evidence type="ECO:0000256" key="4">
    <source>
        <dbReference type="SAM" id="Coils"/>
    </source>
</evidence>
<evidence type="ECO:0000313" key="8">
    <source>
        <dbReference type="Proteomes" id="UP001221898"/>
    </source>
</evidence>
<comment type="similarity">
    <text evidence="3">Belongs to the intermediate filament family.</text>
</comment>
<dbReference type="SUPFAM" id="SSF64593">
    <property type="entry name" value="Intermediate filament protein, coiled coil region"/>
    <property type="match status" value="1"/>
</dbReference>
<dbReference type="Gene3D" id="1.20.5.170">
    <property type="match status" value="1"/>
</dbReference>
<dbReference type="Proteomes" id="UP001221898">
    <property type="component" value="Unassembled WGS sequence"/>
</dbReference>
<dbReference type="GO" id="GO:0005198">
    <property type="term" value="F:structural molecule activity"/>
    <property type="evidence" value="ECO:0007669"/>
    <property type="project" value="InterPro"/>
</dbReference>
<feature type="coiled-coil region" evidence="4">
    <location>
        <begin position="93"/>
        <end position="120"/>
    </location>
</feature>
<evidence type="ECO:0000256" key="1">
    <source>
        <dbReference type="ARBA" id="ARBA00022754"/>
    </source>
</evidence>
<dbReference type="Pfam" id="PF00038">
    <property type="entry name" value="Filament"/>
    <property type="match status" value="1"/>
</dbReference>
<evidence type="ECO:0000259" key="6">
    <source>
        <dbReference type="Pfam" id="PF00038"/>
    </source>
</evidence>
<dbReference type="InterPro" id="IPR002957">
    <property type="entry name" value="Keratin_I"/>
</dbReference>
<keyword evidence="1 3" id="KW-0403">Intermediate filament</keyword>
<protein>
    <recommendedName>
        <fullName evidence="6">IF rod domain-containing protein</fullName>
    </recommendedName>
</protein>
<comment type="caution">
    <text evidence="7">The sequence shown here is derived from an EMBL/GenBank/DDBJ whole genome shotgun (WGS) entry which is preliminary data.</text>
</comment>
<gene>
    <name evidence="7" type="ORF">AAFF_G00199890</name>
</gene>
<dbReference type="PROSITE" id="PS00226">
    <property type="entry name" value="IF_ROD_1"/>
    <property type="match status" value="1"/>
</dbReference>
<organism evidence="7 8">
    <name type="scientific">Aldrovandia affinis</name>
    <dbReference type="NCBI Taxonomy" id="143900"/>
    <lineage>
        <taxon>Eukaryota</taxon>
        <taxon>Metazoa</taxon>
        <taxon>Chordata</taxon>
        <taxon>Craniata</taxon>
        <taxon>Vertebrata</taxon>
        <taxon>Euteleostomi</taxon>
        <taxon>Actinopterygii</taxon>
        <taxon>Neopterygii</taxon>
        <taxon>Teleostei</taxon>
        <taxon>Notacanthiformes</taxon>
        <taxon>Halosauridae</taxon>
        <taxon>Aldrovandia</taxon>
    </lineage>
</organism>
<proteinExistence type="inferred from homology"/>
<reference evidence="7" key="1">
    <citation type="journal article" date="2023" name="Science">
        <title>Genome structures resolve the early diversification of teleost fishes.</title>
        <authorList>
            <person name="Parey E."/>
            <person name="Louis A."/>
            <person name="Montfort J."/>
            <person name="Bouchez O."/>
            <person name="Roques C."/>
            <person name="Iampietro C."/>
            <person name="Lluch J."/>
            <person name="Castinel A."/>
            <person name="Donnadieu C."/>
            <person name="Desvignes T."/>
            <person name="Floi Bucao C."/>
            <person name="Jouanno E."/>
            <person name="Wen M."/>
            <person name="Mejri S."/>
            <person name="Dirks R."/>
            <person name="Jansen H."/>
            <person name="Henkel C."/>
            <person name="Chen W.J."/>
            <person name="Zahm M."/>
            <person name="Cabau C."/>
            <person name="Klopp C."/>
            <person name="Thompson A.W."/>
            <person name="Robinson-Rechavi M."/>
            <person name="Braasch I."/>
            <person name="Lecointre G."/>
            <person name="Bobe J."/>
            <person name="Postlethwait J.H."/>
            <person name="Berthelot C."/>
            <person name="Roest Crollius H."/>
            <person name="Guiguen Y."/>
        </authorList>
    </citation>
    <scope>NUCLEOTIDE SEQUENCE</scope>
    <source>
        <strain evidence="7">NC1722</strain>
    </source>
</reference>
<evidence type="ECO:0000313" key="7">
    <source>
        <dbReference type="EMBL" id="KAJ8384657.1"/>
    </source>
</evidence>
<evidence type="ECO:0000256" key="3">
    <source>
        <dbReference type="RuleBase" id="RU000685"/>
    </source>
</evidence>
<feature type="domain" description="IF rod" evidence="6">
    <location>
        <begin position="29"/>
        <end position="125"/>
    </location>
</feature>
<dbReference type="PANTHER" id="PTHR23239:SF366">
    <property type="entry name" value="KERATIN, TYPE I CYTOSKELETAL 47 KDA"/>
    <property type="match status" value="1"/>
</dbReference>
<dbReference type="EMBL" id="JAINUG010000267">
    <property type="protein sequence ID" value="KAJ8384657.1"/>
    <property type="molecule type" value="Genomic_DNA"/>
</dbReference>
<dbReference type="InterPro" id="IPR039008">
    <property type="entry name" value="IF_rod_dom"/>
</dbReference>
<keyword evidence="2 4" id="KW-0175">Coiled coil</keyword>
<accession>A0AAD7W5M9</accession>
<keyword evidence="8" id="KW-1185">Reference proteome</keyword>
<dbReference type="GO" id="GO:0005882">
    <property type="term" value="C:intermediate filament"/>
    <property type="evidence" value="ECO:0007669"/>
    <property type="project" value="UniProtKB-KW"/>
</dbReference>
<dbReference type="PANTHER" id="PTHR23239">
    <property type="entry name" value="INTERMEDIATE FILAMENT"/>
    <property type="match status" value="1"/>
</dbReference>
<evidence type="ECO:0000256" key="2">
    <source>
        <dbReference type="ARBA" id="ARBA00023054"/>
    </source>
</evidence>
<evidence type="ECO:0000256" key="5">
    <source>
        <dbReference type="SAM" id="MobiDB-lite"/>
    </source>
</evidence>
<dbReference type="AlphaFoldDB" id="A0AAD7W5M9"/>
<feature type="region of interest" description="Disordered" evidence="5">
    <location>
        <begin position="171"/>
        <end position="230"/>
    </location>
</feature>